<accession>A0A2T2P437</accession>
<keyword evidence="3" id="KW-1185">Reference proteome</keyword>
<dbReference type="EMBL" id="KZ678130">
    <property type="protein sequence ID" value="PSN72431.1"/>
    <property type="molecule type" value="Genomic_DNA"/>
</dbReference>
<evidence type="ECO:0000313" key="2">
    <source>
        <dbReference type="EMBL" id="PSN72431.1"/>
    </source>
</evidence>
<dbReference type="Proteomes" id="UP000240883">
    <property type="component" value="Unassembled WGS sequence"/>
</dbReference>
<proteinExistence type="predicted"/>
<organism evidence="2 3">
    <name type="scientific">Corynespora cassiicola Philippines</name>
    <dbReference type="NCBI Taxonomy" id="1448308"/>
    <lineage>
        <taxon>Eukaryota</taxon>
        <taxon>Fungi</taxon>
        <taxon>Dikarya</taxon>
        <taxon>Ascomycota</taxon>
        <taxon>Pezizomycotina</taxon>
        <taxon>Dothideomycetes</taxon>
        <taxon>Pleosporomycetidae</taxon>
        <taxon>Pleosporales</taxon>
        <taxon>Corynesporascaceae</taxon>
        <taxon>Corynespora</taxon>
    </lineage>
</organism>
<feature type="region of interest" description="Disordered" evidence="1">
    <location>
        <begin position="82"/>
        <end position="119"/>
    </location>
</feature>
<evidence type="ECO:0000313" key="3">
    <source>
        <dbReference type="Proteomes" id="UP000240883"/>
    </source>
</evidence>
<evidence type="ECO:0000256" key="1">
    <source>
        <dbReference type="SAM" id="MobiDB-lite"/>
    </source>
</evidence>
<name>A0A2T2P437_CORCC</name>
<protein>
    <submittedName>
        <fullName evidence="2">Uncharacterized protein</fullName>
    </submittedName>
</protein>
<sequence>MAVSTSVRGGGYIKAGDAAFFEASGWPFSCSLRLWVKLRKSTFSRENSLGKSIHSKLFINLVWISAMAGSSSSVVDMAPPTAVAPERRLPPDQSHTRRTGQEIRAANVPAVGPRLGRAG</sequence>
<gene>
    <name evidence="2" type="ORF">BS50DRAFT_251825</name>
</gene>
<reference evidence="2 3" key="1">
    <citation type="journal article" date="2018" name="Front. Microbiol.">
        <title>Genome-Wide Analysis of Corynespora cassiicola Leaf Fall Disease Putative Effectors.</title>
        <authorList>
            <person name="Lopez D."/>
            <person name="Ribeiro S."/>
            <person name="Label P."/>
            <person name="Fumanal B."/>
            <person name="Venisse J.S."/>
            <person name="Kohler A."/>
            <person name="de Oliveira R.R."/>
            <person name="Labutti K."/>
            <person name="Lipzen A."/>
            <person name="Lail K."/>
            <person name="Bauer D."/>
            <person name="Ohm R.A."/>
            <person name="Barry K.W."/>
            <person name="Spatafora J."/>
            <person name="Grigoriev I.V."/>
            <person name="Martin F.M."/>
            <person name="Pujade-Renaud V."/>
        </authorList>
    </citation>
    <scope>NUCLEOTIDE SEQUENCE [LARGE SCALE GENOMIC DNA]</scope>
    <source>
        <strain evidence="2 3">Philippines</strain>
    </source>
</reference>
<dbReference type="AlphaFoldDB" id="A0A2T2P437"/>